<sequence length="147" mass="16162">MHDGSAGRCWDFARRDSRFEAAWRKGQSLSSFCQRRACRSAGEFSLHEVLHLDQVSTMLRSGKTSRKVGACIALNRFRDTEIAASGVFLITVIDVLLSRVNKQGGFEGSHLPISLNEGADEAPGQAISRLSQEAQMDTFEDVSVLSN</sequence>
<evidence type="ECO:0000313" key="1">
    <source>
        <dbReference type="EMBL" id="CAF9908235.1"/>
    </source>
</evidence>
<dbReference type="Proteomes" id="UP000664521">
    <property type="component" value="Unassembled WGS sequence"/>
</dbReference>
<reference evidence="1" key="1">
    <citation type="submission" date="2021-03" db="EMBL/GenBank/DDBJ databases">
        <authorList>
            <person name="Tagirdzhanova G."/>
        </authorList>
    </citation>
    <scope>NUCLEOTIDE SEQUENCE</scope>
</reference>
<protein>
    <submittedName>
        <fullName evidence="1">Uncharacterized protein</fullName>
    </submittedName>
</protein>
<comment type="caution">
    <text evidence="1">The sequence shown here is derived from an EMBL/GenBank/DDBJ whole genome shotgun (WGS) entry which is preliminary data.</text>
</comment>
<dbReference type="EMBL" id="CAJPDS010000006">
    <property type="protein sequence ID" value="CAF9908235.1"/>
    <property type="molecule type" value="Genomic_DNA"/>
</dbReference>
<evidence type="ECO:0000313" key="2">
    <source>
        <dbReference type="Proteomes" id="UP000664521"/>
    </source>
</evidence>
<name>A0A8H3EMD2_9LECA</name>
<organism evidence="1 2">
    <name type="scientific">Heterodermia speciosa</name>
    <dbReference type="NCBI Taxonomy" id="116794"/>
    <lineage>
        <taxon>Eukaryota</taxon>
        <taxon>Fungi</taxon>
        <taxon>Dikarya</taxon>
        <taxon>Ascomycota</taxon>
        <taxon>Pezizomycotina</taxon>
        <taxon>Lecanoromycetes</taxon>
        <taxon>OSLEUM clade</taxon>
        <taxon>Lecanoromycetidae</taxon>
        <taxon>Caliciales</taxon>
        <taxon>Physciaceae</taxon>
        <taxon>Heterodermia</taxon>
    </lineage>
</organism>
<accession>A0A8H3EMD2</accession>
<keyword evidence="2" id="KW-1185">Reference proteome</keyword>
<proteinExistence type="predicted"/>
<dbReference type="AlphaFoldDB" id="A0A8H3EMD2"/>
<gene>
    <name evidence="1" type="ORF">HETSPECPRED_008023</name>
</gene>